<dbReference type="Pfam" id="PF06821">
    <property type="entry name" value="Ser_hydrolase"/>
    <property type="match status" value="1"/>
</dbReference>
<protein>
    <recommendedName>
        <fullName evidence="3">Alpha/beta hydrolase family protein</fullName>
    </recommendedName>
</protein>
<dbReference type="EMBL" id="RKHJ01000001">
    <property type="protein sequence ID" value="ROR67315.1"/>
    <property type="molecule type" value="Genomic_DNA"/>
</dbReference>
<accession>A0A3N2AWG7</accession>
<dbReference type="SUPFAM" id="SSF53474">
    <property type="entry name" value="alpha/beta-Hydrolases"/>
    <property type="match status" value="1"/>
</dbReference>
<dbReference type="PANTHER" id="PTHR15394:SF3">
    <property type="entry name" value="SERINE HYDROLASE RBBP9"/>
    <property type="match status" value="1"/>
</dbReference>
<dbReference type="InterPro" id="IPR010662">
    <property type="entry name" value="RBBP9/YdeN"/>
</dbReference>
<evidence type="ECO:0008006" key="3">
    <source>
        <dbReference type="Google" id="ProtNLM"/>
    </source>
</evidence>
<dbReference type="Proteomes" id="UP000275456">
    <property type="component" value="Unassembled WGS sequence"/>
</dbReference>
<gene>
    <name evidence="1" type="ORF">EDD26_2726</name>
</gene>
<name>A0A3N2AWG7_9MICO</name>
<reference evidence="1 2" key="1">
    <citation type="submission" date="2018-11" db="EMBL/GenBank/DDBJ databases">
        <title>Sequencing the genomes of 1000 actinobacteria strains.</title>
        <authorList>
            <person name="Klenk H.-P."/>
        </authorList>
    </citation>
    <scope>NUCLEOTIDE SEQUENCE [LARGE SCALE GENOMIC DNA]</scope>
    <source>
        <strain evidence="1 2">DSM 9580</strain>
    </source>
</reference>
<evidence type="ECO:0000313" key="2">
    <source>
        <dbReference type="Proteomes" id="UP000275456"/>
    </source>
</evidence>
<sequence length="186" mass="19538">MCAVTIDVVFLHGAGAGAFDEDAALADSLARHLGSGFSVSVPRLPEDDPDDERWLDAIGAAIDAASEPVVLVGHSIGGYLLVKHLALRPRPRAVAAICLIAAPFPGADPAWTFDGFDLPDDLDRRLPADVPVLLCASEDDETVPFAHRARYAAAIPRATTRTTTGGHQLGDDLRVVAEGIRAALSL</sequence>
<evidence type="ECO:0000313" key="1">
    <source>
        <dbReference type="EMBL" id="ROR67315.1"/>
    </source>
</evidence>
<dbReference type="Gene3D" id="3.40.50.1820">
    <property type="entry name" value="alpha/beta hydrolase"/>
    <property type="match status" value="1"/>
</dbReference>
<dbReference type="InterPro" id="IPR029058">
    <property type="entry name" value="AB_hydrolase_fold"/>
</dbReference>
<dbReference type="AlphaFoldDB" id="A0A3N2AWG7"/>
<proteinExistence type="predicted"/>
<dbReference type="PANTHER" id="PTHR15394">
    <property type="entry name" value="SERINE HYDROLASE RBBP9"/>
    <property type="match status" value="1"/>
</dbReference>
<dbReference type="GO" id="GO:0016787">
    <property type="term" value="F:hydrolase activity"/>
    <property type="evidence" value="ECO:0007669"/>
    <property type="project" value="InterPro"/>
</dbReference>
<comment type="caution">
    <text evidence="1">The sequence shown here is derived from an EMBL/GenBank/DDBJ whole genome shotgun (WGS) entry which is preliminary data.</text>
</comment>
<keyword evidence="2" id="KW-1185">Reference proteome</keyword>
<organism evidence="1 2">
    <name type="scientific">Agrococcus jenensis</name>
    <dbReference type="NCBI Taxonomy" id="46353"/>
    <lineage>
        <taxon>Bacteria</taxon>
        <taxon>Bacillati</taxon>
        <taxon>Actinomycetota</taxon>
        <taxon>Actinomycetes</taxon>
        <taxon>Micrococcales</taxon>
        <taxon>Microbacteriaceae</taxon>
        <taxon>Agrococcus</taxon>
    </lineage>
</organism>